<evidence type="ECO:0000313" key="8">
    <source>
        <dbReference type="Proteomes" id="UP000639772"/>
    </source>
</evidence>
<feature type="compositionally biased region" description="Polar residues" evidence="2">
    <location>
        <begin position="105"/>
        <end position="115"/>
    </location>
</feature>
<gene>
    <name evidence="6" type="ORF">HPP92_023049</name>
    <name evidence="5" type="ORF">HPP92_023366</name>
</gene>
<comment type="caution">
    <text evidence="5">The sequence shown here is derived from an EMBL/GenBank/DDBJ whole genome shotgun (WGS) entry which is preliminary data.</text>
</comment>
<dbReference type="PANTHER" id="PTHR31875:SF24">
    <property type="entry name" value="PROTEIN DEHYDRATION-INDUCED 19 HOMOLOG 5"/>
    <property type="match status" value="1"/>
</dbReference>
<evidence type="ECO:0000256" key="1">
    <source>
        <dbReference type="ARBA" id="ARBA00007109"/>
    </source>
</evidence>
<feature type="domain" description="Di19 zinc-binding" evidence="3">
    <location>
        <begin position="43"/>
        <end position="95"/>
    </location>
</feature>
<sequence>MEGDLWFYCGKYQSSSSSASSFSSSCTMKSSDLLQGGENIWEYFLCPFCYVEVEVQVLCTHLREEHCFETANAVCPLCAANTGKDMIGHFSAQHSNMLKRRKSQKTSLQPRNSATVEEESHEANSYYEALLKSSRRTAPDPAPDPLLSSFICNEPFPDSKDDIEVNSSFVASTPSMKPHEQRPEPSANNETMAKDYEEMCCRAEFVQQLILSTIVWS</sequence>
<feature type="region of interest" description="Disordered" evidence="2">
    <location>
        <begin position="100"/>
        <end position="121"/>
    </location>
</feature>
<evidence type="ECO:0000259" key="3">
    <source>
        <dbReference type="Pfam" id="PF05605"/>
    </source>
</evidence>
<dbReference type="InterPro" id="IPR027935">
    <property type="entry name" value="Di19_C"/>
</dbReference>
<evidence type="ECO:0000259" key="4">
    <source>
        <dbReference type="Pfam" id="PF14571"/>
    </source>
</evidence>
<dbReference type="OrthoDB" id="9049620at2759"/>
<name>A0A835PRC3_VANPL</name>
<evidence type="ECO:0000256" key="2">
    <source>
        <dbReference type="SAM" id="MobiDB-lite"/>
    </source>
</evidence>
<comment type="similarity">
    <text evidence="1">Belongs to the Di19 family.</text>
</comment>
<dbReference type="InterPro" id="IPR033347">
    <property type="entry name" value="Di19"/>
</dbReference>
<organism evidence="5 7">
    <name type="scientific">Vanilla planifolia</name>
    <name type="common">Vanilla</name>
    <dbReference type="NCBI Taxonomy" id="51239"/>
    <lineage>
        <taxon>Eukaryota</taxon>
        <taxon>Viridiplantae</taxon>
        <taxon>Streptophyta</taxon>
        <taxon>Embryophyta</taxon>
        <taxon>Tracheophyta</taxon>
        <taxon>Spermatophyta</taxon>
        <taxon>Magnoliopsida</taxon>
        <taxon>Liliopsida</taxon>
        <taxon>Asparagales</taxon>
        <taxon>Orchidaceae</taxon>
        <taxon>Vanilloideae</taxon>
        <taxon>Vanilleae</taxon>
        <taxon>Vanilla</taxon>
    </lineage>
</organism>
<dbReference type="Proteomes" id="UP000636800">
    <property type="component" value="Chromosome 12"/>
</dbReference>
<dbReference type="InterPro" id="IPR008598">
    <property type="entry name" value="Di19_Zn-bd"/>
</dbReference>
<feature type="domain" description="Di19 C-terminal" evidence="4">
    <location>
        <begin position="126"/>
        <end position="214"/>
    </location>
</feature>
<keyword evidence="7" id="KW-1185">Reference proteome</keyword>
<accession>A0A835PRC3</accession>
<evidence type="ECO:0008006" key="9">
    <source>
        <dbReference type="Google" id="ProtNLM"/>
    </source>
</evidence>
<proteinExistence type="inferred from homology"/>
<dbReference type="EMBL" id="JADCNM010000012">
    <property type="protein sequence ID" value="KAG0459921.1"/>
    <property type="molecule type" value="Genomic_DNA"/>
</dbReference>
<dbReference type="AlphaFoldDB" id="A0A835PRC3"/>
<evidence type="ECO:0000313" key="6">
    <source>
        <dbReference type="EMBL" id="KAG0459921.1"/>
    </source>
</evidence>
<dbReference type="Pfam" id="PF05605">
    <property type="entry name" value="zf-Di19"/>
    <property type="match status" value="1"/>
</dbReference>
<evidence type="ECO:0000313" key="5">
    <source>
        <dbReference type="EMBL" id="KAG0458209.1"/>
    </source>
</evidence>
<dbReference type="PANTHER" id="PTHR31875">
    <property type="entry name" value="PROTEIN DEHYDRATION-INDUCED 19"/>
    <property type="match status" value="1"/>
</dbReference>
<protein>
    <recommendedName>
        <fullName evidence="9">Drought induced 19 protein type zinc-binding domain-containing protein</fullName>
    </recommendedName>
</protein>
<dbReference type="EMBL" id="JADCNL010000012">
    <property type="protein sequence ID" value="KAG0458209.1"/>
    <property type="molecule type" value="Genomic_DNA"/>
</dbReference>
<reference evidence="7 8" key="1">
    <citation type="journal article" date="2020" name="Nat. Food">
        <title>A phased Vanilla planifolia genome enables genetic improvement of flavour and production.</title>
        <authorList>
            <person name="Hasing T."/>
            <person name="Tang H."/>
            <person name="Brym M."/>
            <person name="Khazi F."/>
            <person name="Huang T."/>
            <person name="Chambers A.H."/>
        </authorList>
    </citation>
    <scope>NUCLEOTIDE SEQUENCE [LARGE SCALE GENOMIC DNA]</scope>
    <source>
        <tissue evidence="5">Leaf</tissue>
    </source>
</reference>
<dbReference type="Pfam" id="PF14571">
    <property type="entry name" value="Di19_C"/>
    <property type="match status" value="1"/>
</dbReference>
<evidence type="ECO:0000313" key="7">
    <source>
        <dbReference type="Proteomes" id="UP000636800"/>
    </source>
</evidence>
<dbReference type="Proteomes" id="UP000639772">
    <property type="component" value="Chromosome 12"/>
</dbReference>